<evidence type="ECO:0000313" key="5">
    <source>
        <dbReference type="Proteomes" id="UP000695026"/>
    </source>
</evidence>
<dbReference type="Gene3D" id="3.30.70.1660">
    <property type="match status" value="1"/>
</dbReference>
<dbReference type="Gene3D" id="3.30.160.20">
    <property type="match status" value="1"/>
</dbReference>
<evidence type="ECO:0000256" key="3">
    <source>
        <dbReference type="SAM" id="Coils"/>
    </source>
</evidence>
<dbReference type="GO" id="GO:0070126">
    <property type="term" value="P:mitochondrial translational termination"/>
    <property type="evidence" value="ECO:0007669"/>
    <property type="project" value="TreeGrafter"/>
</dbReference>
<evidence type="ECO:0000259" key="4">
    <source>
        <dbReference type="PROSITE" id="PS00745"/>
    </source>
</evidence>
<proteinExistence type="inferred from homology"/>
<dbReference type="CTD" id="9617"/>
<dbReference type="KEGG" id="pbi:103059601"/>
<evidence type="ECO:0000256" key="2">
    <source>
        <dbReference type="ARBA" id="ARBA00022917"/>
    </source>
</evidence>
<keyword evidence="2" id="KW-0648">Protein biosynthesis</keyword>
<feature type="coiled-coil region" evidence="3">
    <location>
        <begin position="114"/>
        <end position="144"/>
    </location>
</feature>
<dbReference type="RefSeq" id="XP_007438932.1">
    <property type="nucleotide sequence ID" value="XM_007438870.2"/>
</dbReference>
<accession>A0A9F2R7G5</accession>
<dbReference type="InterPro" id="IPR045853">
    <property type="entry name" value="Pep_chain_release_fac_I_sf"/>
</dbReference>
<dbReference type="Proteomes" id="UP000695026">
    <property type="component" value="Unplaced"/>
</dbReference>
<protein>
    <submittedName>
        <fullName evidence="6">Peptide chain release factor 1, mitochondrial isoform X1</fullName>
    </submittedName>
</protein>
<organism evidence="5 6">
    <name type="scientific">Python bivittatus</name>
    <name type="common">Burmese python</name>
    <name type="synonym">Python molurus bivittatus</name>
    <dbReference type="NCBI Taxonomy" id="176946"/>
    <lineage>
        <taxon>Eukaryota</taxon>
        <taxon>Metazoa</taxon>
        <taxon>Chordata</taxon>
        <taxon>Craniata</taxon>
        <taxon>Vertebrata</taxon>
        <taxon>Euteleostomi</taxon>
        <taxon>Lepidosauria</taxon>
        <taxon>Squamata</taxon>
        <taxon>Bifurcata</taxon>
        <taxon>Unidentata</taxon>
        <taxon>Episquamata</taxon>
        <taxon>Toxicofera</taxon>
        <taxon>Serpentes</taxon>
        <taxon>Henophidia</taxon>
        <taxon>Pythonidae</taxon>
        <taxon>Python</taxon>
    </lineage>
</organism>
<dbReference type="OrthoDB" id="2019491at2759"/>
<dbReference type="FunFam" id="3.30.160.20:FF:000004">
    <property type="entry name" value="Peptide chain release factor 1"/>
    <property type="match status" value="1"/>
</dbReference>
<gene>
    <name evidence="6" type="primary">MTRF1</name>
</gene>
<dbReference type="SUPFAM" id="SSF75620">
    <property type="entry name" value="Release factor"/>
    <property type="match status" value="1"/>
</dbReference>
<dbReference type="AlphaFoldDB" id="A0A9F2R7G5"/>
<dbReference type="SMART" id="SM00937">
    <property type="entry name" value="PCRF"/>
    <property type="match status" value="1"/>
</dbReference>
<dbReference type="GO" id="GO:0003747">
    <property type="term" value="F:translation release factor activity"/>
    <property type="evidence" value="ECO:0007669"/>
    <property type="project" value="InterPro"/>
</dbReference>
<dbReference type="PROSITE" id="PS00745">
    <property type="entry name" value="RF_PROK_I"/>
    <property type="match status" value="1"/>
</dbReference>
<feature type="domain" description="Prokaryotic-type class I peptide chain release factors" evidence="4">
    <location>
        <begin position="304"/>
        <end position="320"/>
    </location>
</feature>
<comment type="similarity">
    <text evidence="1">Belongs to the prokaryotic/mitochondrial release factor family.</text>
</comment>
<dbReference type="OMA" id="ECQQSRS"/>
<evidence type="ECO:0000313" key="6">
    <source>
        <dbReference type="RefSeq" id="XP_007438932.1"/>
    </source>
</evidence>
<keyword evidence="5" id="KW-1185">Reference proteome</keyword>
<dbReference type="GO" id="GO:0005739">
    <property type="term" value="C:mitochondrion"/>
    <property type="evidence" value="ECO:0007669"/>
    <property type="project" value="TreeGrafter"/>
</dbReference>
<dbReference type="InterPro" id="IPR050057">
    <property type="entry name" value="Prokaryotic/Mito_RF"/>
</dbReference>
<dbReference type="InterPro" id="IPR005139">
    <property type="entry name" value="PCRF"/>
</dbReference>
<name>A0A9F2R7G5_PYTBI</name>
<dbReference type="Pfam" id="PF03462">
    <property type="entry name" value="PCRF"/>
    <property type="match status" value="1"/>
</dbReference>
<dbReference type="GeneID" id="103059601"/>
<dbReference type="Gene3D" id="6.10.140.1950">
    <property type="match status" value="1"/>
</dbReference>
<dbReference type="Pfam" id="PF00472">
    <property type="entry name" value="RF-1"/>
    <property type="match status" value="1"/>
</dbReference>
<dbReference type="PANTHER" id="PTHR43804">
    <property type="entry name" value="LD18447P"/>
    <property type="match status" value="1"/>
</dbReference>
<sequence>MKPHQATPVFRVLFNKCYRYHQRCHLPFLAKKSAFLVELNILQHSCRWKTVTSVRTFHYSPTAFRTHWDNDTLQAYLQTLNQEYEKIDLLLNSCSVNEFKRKDLSQRLAELSPFVKTFQEIQEAEKQIQELERMCTELTKSEEQPLLELAVEEKEGMNQKIRALYLKLCEEITPREKYDESSVLLEVTSGRTTGGDICQQFTKEVFDMYQNYSEYKRWTFEIIKYCRADYGGLHHAAACILGSHVYRHLKFEGGTHRVQRIPQTGLSSRMQRIHTGTMTVIVLPLSEEVQIKINPSDLRIDTFRAKGAGGQHVNKTESAVRVVHIPTGISVECQQDRSQLMNKETALQTLREKLYLQSVMKEINEQQSTRRLQLGTRAQSERIRTYNFNQDRVTDHRISYEVRDIKEFLNGKEHLDNLISRLLEASQMKLLTEHLENNLKSL</sequence>
<dbReference type="PANTHER" id="PTHR43804:SF1">
    <property type="entry name" value="PEPTIDE CHAIN RELEASE FACTOR 1, MITOCHONDRIAL"/>
    <property type="match status" value="1"/>
</dbReference>
<dbReference type="InterPro" id="IPR000352">
    <property type="entry name" value="Pep_chain_release_fac_I"/>
</dbReference>
<keyword evidence="3" id="KW-0175">Coiled coil</keyword>
<reference evidence="6" key="1">
    <citation type="submission" date="2025-08" db="UniProtKB">
        <authorList>
            <consortium name="RefSeq"/>
        </authorList>
    </citation>
    <scope>IDENTIFICATION</scope>
    <source>
        <tissue evidence="6">Liver</tissue>
    </source>
</reference>
<evidence type="ECO:0000256" key="1">
    <source>
        <dbReference type="ARBA" id="ARBA00010835"/>
    </source>
</evidence>